<dbReference type="InterPro" id="IPR015813">
    <property type="entry name" value="Pyrv/PenolPyrv_kinase-like_dom"/>
</dbReference>
<reference evidence="2 3" key="1">
    <citation type="submission" date="2023-07" db="EMBL/GenBank/DDBJ databases">
        <title>Comparative genomics of wheat-associated soil bacteria to identify genetic determinants of phenazine resistance.</title>
        <authorList>
            <person name="Mouncey N."/>
        </authorList>
    </citation>
    <scope>NUCLEOTIDE SEQUENCE [LARGE SCALE GENOMIC DNA]</scope>
    <source>
        <strain evidence="2 3">B3I12</strain>
    </source>
</reference>
<feature type="region of interest" description="Disordered" evidence="1">
    <location>
        <begin position="165"/>
        <end position="184"/>
    </location>
</feature>
<dbReference type="Pfam" id="PF13714">
    <property type="entry name" value="PEP_mutase"/>
    <property type="match status" value="1"/>
</dbReference>
<dbReference type="SUPFAM" id="SSF51621">
    <property type="entry name" value="Phosphoenolpyruvate/pyruvate domain"/>
    <property type="match status" value="1"/>
</dbReference>
<protein>
    <submittedName>
        <fullName evidence="2">2-methylisocitrate lyase-like PEP mutase family enzyme</fullName>
    </submittedName>
</protein>
<name>A0ABU0QXY5_9ACTN</name>
<proteinExistence type="predicted"/>
<organism evidence="2 3">
    <name type="scientific">Streptomyces africanus</name>
    <dbReference type="NCBI Taxonomy" id="231024"/>
    <lineage>
        <taxon>Bacteria</taxon>
        <taxon>Bacillati</taxon>
        <taxon>Actinomycetota</taxon>
        <taxon>Actinomycetes</taxon>
        <taxon>Kitasatosporales</taxon>
        <taxon>Streptomycetaceae</taxon>
        <taxon>Streptomyces</taxon>
    </lineage>
</organism>
<evidence type="ECO:0000256" key="1">
    <source>
        <dbReference type="SAM" id="MobiDB-lite"/>
    </source>
</evidence>
<feature type="region of interest" description="Disordered" evidence="1">
    <location>
        <begin position="1"/>
        <end position="63"/>
    </location>
</feature>
<accession>A0ABU0QXY5</accession>
<keyword evidence="3" id="KW-1185">Reference proteome</keyword>
<dbReference type="Gene3D" id="3.20.20.60">
    <property type="entry name" value="Phosphoenolpyruvate-binding domains"/>
    <property type="match status" value="1"/>
</dbReference>
<evidence type="ECO:0000313" key="2">
    <source>
        <dbReference type="EMBL" id="MDQ0752269.1"/>
    </source>
</evidence>
<dbReference type="InterPro" id="IPR040442">
    <property type="entry name" value="Pyrv_kinase-like_dom_sf"/>
</dbReference>
<dbReference type="Proteomes" id="UP001232755">
    <property type="component" value="Unassembled WGS sequence"/>
</dbReference>
<comment type="caution">
    <text evidence="2">The sequence shown here is derived from an EMBL/GenBank/DDBJ whole genome shotgun (WGS) entry which is preliminary data.</text>
</comment>
<sequence>MRVAALGSSTPGTSAPKTVRGVRLIRLTPAQSSGTVPGDRDDEPGRRRRGTARRRGGDPPGLFVNARTDTHWLGDGDATDTFARLDAYQEAGADGVFVPGLTDLRQITALVRHTHAPLNILYSPAGPAVSHLADAGVRRISLGSLLYRRALGAALEAVAEIRAGRTPAGPTPSYEEVARQVAPR</sequence>
<gene>
    <name evidence="2" type="ORF">QF034_006500</name>
</gene>
<evidence type="ECO:0000313" key="3">
    <source>
        <dbReference type="Proteomes" id="UP001232755"/>
    </source>
</evidence>
<feature type="compositionally biased region" description="Polar residues" evidence="1">
    <location>
        <begin position="7"/>
        <end position="16"/>
    </location>
</feature>
<dbReference type="PANTHER" id="PTHR42905:SF16">
    <property type="entry name" value="CARBOXYPHOSPHONOENOLPYRUVATE PHOSPHONOMUTASE-LIKE PROTEIN (AFU_ORTHOLOGUE AFUA_5G07230)"/>
    <property type="match status" value="1"/>
</dbReference>
<dbReference type="EMBL" id="JAUSYP010000001">
    <property type="protein sequence ID" value="MDQ0752269.1"/>
    <property type="molecule type" value="Genomic_DNA"/>
</dbReference>
<dbReference type="PANTHER" id="PTHR42905">
    <property type="entry name" value="PHOSPHOENOLPYRUVATE CARBOXYLASE"/>
    <property type="match status" value="1"/>
</dbReference>